<dbReference type="EMBL" id="JAUZQC010000026">
    <property type="protein sequence ID" value="KAK5847508.1"/>
    <property type="molecule type" value="Genomic_DNA"/>
</dbReference>
<name>A0AAN8A9X7_ELEMC</name>
<accession>A0AAN8A9X7</accession>
<gene>
    <name evidence="2" type="ORF">PBY51_016630</name>
</gene>
<dbReference type="Proteomes" id="UP001346869">
    <property type="component" value="Unassembled WGS sequence"/>
</dbReference>
<evidence type="ECO:0000313" key="3">
    <source>
        <dbReference type="Proteomes" id="UP001346869"/>
    </source>
</evidence>
<reference evidence="2 3" key="2">
    <citation type="journal article" date="2023" name="Mol. Biol. Evol.">
        <title>Genomics of Secondarily Temperate Adaptation in the Only Non-Antarctic Icefish.</title>
        <authorList>
            <person name="Rivera-Colon A.G."/>
            <person name="Rayamajhi N."/>
            <person name="Minhas B.F."/>
            <person name="Madrigal G."/>
            <person name="Bilyk K.T."/>
            <person name="Yoon V."/>
            <person name="Hune M."/>
            <person name="Gregory S."/>
            <person name="Cheng C.H.C."/>
            <person name="Catchen J.M."/>
        </authorList>
    </citation>
    <scope>NUCLEOTIDE SEQUENCE [LARGE SCALE GENOMIC DNA]</scope>
    <source>
        <strain evidence="2">JMC-PN-2008</strain>
    </source>
</reference>
<evidence type="ECO:0000313" key="2">
    <source>
        <dbReference type="EMBL" id="KAK5847508.1"/>
    </source>
</evidence>
<sequence>MPLQPRRKRKRKSISEEDKASQRAPFSKACQMHLCTNQSSSWTFPSGQCAEVSELLAAFSFSPTLGA</sequence>
<feature type="region of interest" description="Disordered" evidence="1">
    <location>
        <begin position="1"/>
        <end position="24"/>
    </location>
</feature>
<reference evidence="2 3" key="1">
    <citation type="journal article" date="2023" name="Genes (Basel)">
        <title>Chromosome-Level Genome Assembly and Circadian Gene Repertoire of the Patagonia Blennie Eleginops maclovinus-The Closest Ancestral Proxy of Antarctic Cryonotothenioids.</title>
        <authorList>
            <person name="Cheng C.C."/>
            <person name="Rivera-Colon A.G."/>
            <person name="Minhas B.F."/>
            <person name="Wilson L."/>
            <person name="Rayamajhi N."/>
            <person name="Vargas-Chacoff L."/>
            <person name="Catchen J.M."/>
        </authorList>
    </citation>
    <scope>NUCLEOTIDE SEQUENCE [LARGE SCALE GENOMIC DNA]</scope>
    <source>
        <strain evidence="2">JMC-PN-2008</strain>
    </source>
</reference>
<protein>
    <submittedName>
        <fullName evidence="2">Uncharacterized protein</fullName>
    </submittedName>
</protein>
<organism evidence="2 3">
    <name type="scientific">Eleginops maclovinus</name>
    <name type="common">Patagonian blennie</name>
    <name type="synonym">Eleginus maclovinus</name>
    <dbReference type="NCBI Taxonomy" id="56733"/>
    <lineage>
        <taxon>Eukaryota</taxon>
        <taxon>Metazoa</taxon>
        <taxon>Chordata</taxon>
        <taxon>Craniata</taxon>
        <taxon>Vertebrata</taxon>
        <taxon>Euteleostomi</taxon>
        <taxon>Actinopterygii</taxon>
        <taxon>Neopterygii</taxon>
        <taxon>Teleostei</taxon>
        <taxon>Neoteleostei</taxon>
        <taxon>Acanthomorphata</taxon>
        <taxon>Eupercaria</taxon>
        <taxon>Perciformes</taxon>
        <taxon>Notothenioidei</taxon>
        <taxon>Eleginopidae</taxon>
        <taxon>Eleginops</taxon>
    </lineage>
</organism>
<dbReference type="AlphaFoldDB" id="A0AAN8A9X7"/>
<feature type="compositionally biased region" description="Basic residues" evidence="1">
    <location>
        <begin position="1"/>
        <end position="12"/>
    </location>
</feature>
<keyword evidence="3" id="KW-1185">Reference proteome</keyword>
<proteinExistence type="predicted"/>
<comment type="caution">
    <text evidence="2">The sequence shown here is derived from an EMBL/GenBank/DDBJ whole genome shotgun (WGS) entry which is preliminary data.</text>
</comment>
<evidence type="ECO:0000256" key="1">
    <source>
        <dbReference type="SAM" id="MobiDB-lite"/>
    </source>
</evidence>